<dbReference type="Proteomes" id="UP000234323">
    <property type="component" value="Unassembled WGS sequence"/>
</dbReference>
<gene>
    <name evidence="1" type="ORF">RhiirA4_471193</name>
</gene>
<name>A0A2I1H2N3_9GLOM</name>
<evidence type="ECO:0000313" key="1">
    <source>
        <dbReference type="EMBL" id="PKY53146.1"/>
    </source>
</evidence>
<dbReference type="EMBL" id="LLXI01001335">
    <property type="protein sequence ID" value="PKY53146.1"/>
    <property type="molecule type" value="Genomic_DNA"/>
</dbReference>
<sequence length="98" mass="11114">MTQFKRFLDSISYDGSIAVMTDNTKLKPHLRYSSQIGCIIGSIFSNNETNIKTYNDISITINKIKKNNAIAKYVRVLLPKFSSIIIALLPNLRSDKMD</sequence>
<dbReference type="AlphaFoldDB" id="A0A2I1H2N3"/>
<dbReference type="OrthoDB" id="2426641at2759"/>
<reference evidence="1 2" key="1">
    <citation type="submission" date="2015-10" db="EMBL/GenBank/DDBJ databases">
        <title>Genome analyses suggest a sexual origin of heterokaryosis in a supposedly ancient asexual fungus.</title>
        <authorList>
            <person name="Ropars J."/>
            <person name="Sedzielewska K."/>
            <person name="Noel J."/>
            <person name="Charron P."/>
            <person name="Farinelli L."/>
            <person name="Marton T."/>
            <person name="Kruger M."/>
            <person name="Pelin A."/>
            <person name="Brachmann A."/>
            <person name="Corradi N."/>
        </authorList>
    </citation>
    <scope>NUCLEOTIDE SEQUENCE [LARGE SCALE GENOMIC DNA]</scope>
    <source>
        <strain evidence="1 2">A4</strain>
    </source>
</reference>
<protein>
    <submittedName>
        <fullName evidence="1">Uncharacterized protein</fullName>
    </submittedName>
</protein>
<proteinExistence type="predicted"/>
<accession>A0A2I1H2N3</accession>
<organism evidence="1 2">
    <name type="scientific">Rhizophagus irregularis</name>
    <dbReference type="NCBI Taxonomy" id="588596"/>
    <lineage>
        <taxon>Eukaryota</taxon>
        <taxon>Fungi</taxon>
        <taxon>Fungi incertae sedis</taxon>
        <taxon>Mucoromycota</taxon>
        <taxon>Glomeromycotina</taxon>
        <taxon>Glomeromycetes</taxon>
        <taxon>Glomerales</taxon>
        <taxon>Glomeraceae</taxon>
        <taxon>Rhizophagus</taxon>
    </lineage>
</organism>
<keyword evidence="2" id="KW-1185">Reference proteome</keyword>
<evidence type="ECO:0000313" key="2">
    <source>
        <dbReference type="Proteomes" id="UP000234323"/>
    </source>
</evidence>
<comment type="caution">
    <text evidence="1">The sequence shown here is derived from an EMBL/GenBank/DDBJ whole genome shotgun (WGS) entry which is preliminary data.</text>
</comment>